<accession>A0AB40BMQ3</accession>
<evidence type="ECO:0000313" key="2">
    <source>
        <dbReference type="RefSeq" id="XP_039128732.1"/>
    </source>
</evidence>
<organism evidence="1 2">
    <name type="scientific">Dioscorea cayennensis subsp. rotundata</name>
    <name type="common">White Guinea yam</name>
    <name type="synonym">Dioscorea rotundata</name>
    <dbReference type="NCBI Taxonomy" id="55577"/>
    <lineage>
        <taxon>Eukaryota</taxon>
        <taxon>Viridiplantae</taxon>
        <taxon>Streptophyta</taxon>
        <taxon>Embryophyta</taxon>
        <taxon>Tracheophyta</taxon>
        <taxon>Spermatophyta</taxon>
        <taxon>Magnoliopsida</taxon>
        <taxon>Liliopsida</taxon>
        <taxon>Dioscoreales</taxon>
        <taxon>Dioscoreaceae</taxon>
        <taxon>Dioscorea</taxon>
    </lineage>
</organism>
<dbReference type="PANTHER" id="PTHR35124">
    <property type="entry name" value="CYTOCHROME P450 FAMILY PROTEIN"/>
    <property type="match status" value="1"/>
</dbReference>
<dbReference type="Proteomes" id="UP001515500">
    <property type="component" value="Chromosome 7"/>
</dbReference>
<dbReference type="RefSeq" id="XP_039128732.1">
    <property type="nucleotide sequence ID" value="XM_039272798.1"/>
</dbReference>
<gene>
    <name evidence="2" type="primary">LOC120264908</name>
</gene>
<sequence length="597" mass="68240">MAHHPILPVLSSCPLHLLTAAAFIHHHHIILHSLPSISIPTPMSKSKLTTTTTTTRWLPPKLLIAALSTTLLLIWVIDTSTLHFPPRPHPPHYLGTFSPLNTTITTATITTTSAHTWLSIPFPPNYTSTLISRWLSSDDSRTTSIFIPGLDDDTVPNIKLLAGKVHEFLILALDDSGQPRSFGGDYFETDLSSHSWKSRPPVTDLGNGTYSFQLQIHPNFSGTFNFTVVLLFRSFEGLKFSPQRFKFHKQLRNIRIDFYREEEETSSLSPSMELCKGSDFFRELWTGRWTRHGKRMNSSSPSCDVDDSGRYRCLELDFPCETPWCNGPIGALESDGWVYSAHCSFRIFTQDLAWNCLDRKWLFFWGDSNHVDTIRNLLNFVLGLPEIKSVPRRFDLRFANPKNLSQTVRITSIFNGHWNDSMNYLGLQSLKNKEFRELIWKYFLEDQVPDVLILNSGLHDGVYWSSIRAFVGGAEFAAGFWDEIVRHVRMKRNDTRVFYRTTIATGGYARDMAFNPNKMEAFNGVFLEKLKEKGLLNGGVIDDFDMTFPWHFDNRCNDGTHYGRAPAKARWRDGLVGHQYFVDLMLAHVLLNAVCVH</sequence>
<keyword evidence="1" id="KW-1185">Reference proteome</keyword>
<evidence type="ECO:0000313" key="1">
    <source>
        <dbReference type="Proteomes" id="UP001515500"/>
    </source>
</evidence>
<protein>
    <submittedName>
        <fullName evidence="2">LOW QUALITY PROTEIN: uncharacterized protein LOC120264908</fullName>
    </submittedName>
</protein>
<dbReference type="AlphaFoldDB" id="A0AB40BMQ3"/>
<name>A0AB40BMQ3_DIOCR</name>
<reference evidence="2" key="1">
    <citation type="submission" date="2025-08" db="UniProtKB">
        <authorList>
            <consortium name="RefSeq"/>
        </authorList>
    </citation>
    <scope>IDENTIFICATION</scope>
</reference>
<dbReference type="GeneID" id="120264908"/>
<dbReference type="PANTHER" id="PTHR35124:SF1">
    <property type="entry name" value="CYTOCHROME P450 FAMILY PROTEIN"/>
    <property type="match status" value="1"/>
</dbReference>
<proteinExistence type="predicted"/>